<keyword evidence="5 9" id="KW-0862">Zinc</keyword>
<keyword evidence="9" id="KW-0963">Cytoplasm</keyword>
<dbReference type="GO" id="GO:0008270">
    <property type="term" value="F:zinc ion binding"/>
    <property type="evidence" value="ECO:0007669"/>
    <property type="project" value="UniProtKB-UniRule"/>
</dbReference>
<evidence type="ECO:0000256" key="5">
    <source>
        <dbReference type="ARBA" id="ARBA00022833"/>
    </source>
</evidence>
<dbReference type="SUPFAM" id="SSF47323">
    <property type="entry name" value="Anticodon-binding domain of a subclass of class I aminoacyl-tRNA synthetases"/>
    <property type="match status" value="1"/>
</dbReference>
<dbReference type="Pfam" id="PF23493">
    <property type="entry name" value="CysS_C"/>
    <property type="match status" value="1"/>
</dbReference>
<proteinExistence type="inferred from homology"/>
<dbReference type="HAMAP" id="MF_00041">
    <property type="entry name" value="Cys_tRNA_synth"/>
    <property type="match status" value="1"/>
</dbReference>
<name>A0A2M7INA2_9BACT</name>
<feature type="domain" description="tRNA synthetases class I catalytic" evidence="10">
    <location>
        <begin position="16"/>
        <end position="326"/>
    </location>
</feature>
<keyword evidence="3 9" id="KW-0479">Metal-binding</keyword>
<evidence type="ECO:0000259" key="11">
    <source>
        <dbReference type="Pfam" id="PF23493"/>
    </source>
</evidence>
<dbReference type="CDD" id="cd00672">
    <property type="entry name" value="CysRS_core"/>
    <property type="match status" value="1"/>
</dbReference>
<accession>A0A2M7INA2</accession>
<evidence type="ECO:0000256" key="6">
    <source>
        <dbReference type="ARBA" id="ARBA00022840"/>
    </source>
</evidence>
<feature type="domain" description="Cysteinyl-tRNA ligase anticodon binding" evidence="11">
    <location>
        <begin position="419"/>
        <end position="463"/>
    </location>
</feature>
<dbReference type="Proteomes" id="UP000230837">
    <property type="component" value="Unassembled WGS sequence"/>
</dbReference>
<keyword evidence="8 9" id="KW-0030">Aminoacyl-tRNA synthetase</keyword>
<dbReference type="Pfam" id="PF01406">
    <property type="entry name" value="tRNA-synt_1e"/>
    <property type="match status" value="1"/>
</dbReference>
<dbReference type="Gene3D" id="1.20.120.640">
    <property type="entry name" value="Anticodon-binding domain of a subclass of class I aminoacyl-tRNA synthetases"/>
    <property type="match status" value="1"/>
</dbReference>
<comment type="cofactor">
    <cofactor evidence="9">
        <name>Zn(2+)</name>
        <dbReference type="ChEBI" id="CHEBI:29105"/>
    </cofactor>
    <text evidence="9">Binds 1 zinc ion per subunit.</text>
</comment>
<dbReference type="GO" id="GO:0004817">
    <property type="term" value="F:cysteine-tRNA ligase activity"/>
    <property type="evidence" value="ECO:0007669"/>
    <property type="project" value="UniProtKB-UniRule"/>
</dbReference>
<feature type="binding site" evidence="9">
    <location>
        <position position="246"/>
    </location>
    <ligand>
        <name>Zn(2+)</name>
        <dbReference type="ChEBI" id="CHEBI:29105"/>
    </ligand>
</feature>
<dbReference type="InterPro" id="IPR015803">
    <property type="entry name" value="Cys-tRNA-ligase"/>
</dbReference>
<gene>
    <name evidence="9" type="primary">cysS</name>
    <name evidence="12" type="ORF">COZ82_03120</name>
</gene>
<keyword evidence="2 9" id="KW-0436">Ligase</keyword>
<comment type="catalytic activity">
    <reaction evidence="9">
        <text>tRNA(Cys) + L-cysteine + ATP = L-cysteinyl-tRNA(Cys) + AMP + diphosphate</text>
        <dbReference type="Rhea" id="RHEA:17773"/>
        <dbReference type="Rhea" id="RHEA-COMP:9661"/>
        <dbReference type="Rhea" id="RHEA-COMP:9679"/>
        <dbReference type="ChEBI" id="CHEBI:30616"/>
        <dbReference type="ChEBI" id="CHEBI:33019"/>
        <dbReference type="ChEBI" id="CHEBI:35235"/>
        <dbReference type="ChEBI" id="CHEBI:78442"/>
        <dbReference type="ChEBI" id="CHEBI:78517"/>
        <dbReference type="ChEBI" id="CHEBI:456215"/>
        <dbReference type="EC" id="6.1.1.16"/>
    </reaction>
</comment>
<sequence length="470" mass="53195">MPLRIFNTESKKIETFIPLHPNVVTIYSCGPTVYDYVHIGNLRSYIFSDILKRTLIYDGYKVKNTINLTDFGHLTDDGDAGEDKMMKGLKREGKPVTLTAMRELSDLYIDAFINDINDLRILPPTQFSRASDFVSEQIQLIKTLEEKGYTYETSDGVYFDIAKFPKYGRLGNINVSALKNGARIEVNTEKHHPADFAVWKKGVLGWDSHWGKGFPGWHIECSAMAMSTLGKQIDIHTGGIDHIPIHHNAEIAQSECATGRKFAQYWMHNEFITIDNTRIAKSLGNTLTLRHLSDAGFSGDDYRYWILTSHYRTTVNFSFEALKGAKQALFRIKRFVYEDCQNHATKSDPDYIKSFLIAINNDLDTPKAITLLFDIIKDKNLTNGVKCATIKYFDKVLGIGLDDKLDDALFSLGVLSIEDTPAEIQALVNEREVARIAHNWDESDRLRSEINIRGYAVEDGPDGTKISKSN</sequence>
<dbReference type="AlphaFoldDB" id="A0A2M7INA2"/>
<keyword evidence="4 9" id="KW-0547">Nucleotide-binding</keyword>
<evidence type="ECO:0000256" key="2">
    <source>
        <dbReference type="ARBA" id="ARBA00022598"/>
    </source>
</evidence>
<dbReference type="PANTHER" id="PTHR10890">
    <property type="entry name" value="CYSTEINYL-TRNA SYNTHETASE"/>
    <property type="match status" value="1"/>
</dbReference>
<dbReference type="InterPro" id="IPR024909">
    <property type="entry name" value="Cys-tRNA/MSH_ligase"/>
</dbReference>
<evidence type="ECO:0000256" key="8">
    <source>
        <dbReference type="ARBA" id="ARBA00023146"/>
    </source>
</evidence>
<keyword evidence="6 9" id="KW-0067">ATP-binding</keyword>
<feature type="binding site" evidence="9">
    <location>
        <position position="29"/>
    </location>
    <ligand>
        <name>Zn(2+)</name>
        <dbReference type="ChEBI" id="CHEBI:29105"/>
    </ligand>
</feature>
<evidence type="ECO:0000256" key="4">
    <source>
        <dbReference type="ARBA" id="ARBA00022741"/>
    </source>
</evidence>
<keyword evidence="7 9" id="KW-0648">Protein biosynthesis</keyword>
<protein>
    <recommendedName>
        <fullName evidence="9">Cysteine--tRNA ligase</fullName>
        <ecNumber evidence="9">6.1.1.16</ecNumber>
    </recommendedName>
    <alternativeName>
        <fullName evidence="9">Cysteinyl-tRNA synthetase</fullName>
        <shortName evidence="9">CysRS</shortName>
    </alternativeName>
</protein>
<dbReference type="PRINTS" id="PR00983">
    <property type="entry name" value="TRNASYNTHCYS"/>
</dbReference>
<feature type="short sequence motif" description="'HIGH' region" evidence="9">
    <location>
        <begin position="31"/>
        <end position="41"/>
    </location>
</feature>
<evidence type="ECO:0000256" key="1">
    <source>
        <dbReference type="ARBA" id="ARBA00011245"/>
    </source>
</evidence>
<dbReference type="GO" id="GO:0006423">
    <property type="term" value="P:cysteinyl-tRNA aminoacylation"/>
    <property type="evidence" value="ECO:0007669"/>
    <property type="project" value="UniProtKB-UniRule"/>
</dbReference>
<dbReference type="GO" id="GO:0005829">
    <property type="term" value="C:cytosol"/>
    <property type="evidence" value="ECO:0007669"/>
    <property type="project" value="TreeGrafter"/>
</dbReference>
<dbReference type="InterPro" id="IPR032678">
    <property type="entry name" value="tRNA-synt_1_cat_dom"/>
</dbReference>
<comment type="caution">
    <text evidence="9">Lacks conserved residue(s) required for the propagation of feature annotation.</text>
</comment>
<dbReference type="GO" id="GO:0005524">
    <property type="term" value="F:ATP binding"/>
    <property type="evidence" value="ECO:0007669"/>
    <property type="project" value="UniProtKB-UniRule"/>
</dbReference>
<comment type="subcellular location">
    <subcellularLocation>
        <location evidence="9">Cytoplasm</location>
    </subcellularLocation>
</comment>
<feature type="binding site" evidence="9">
    <location>
        <position position="250"/>
    </location>
    <ligand>
        <name>Zn(2+)</name>
        <dbReference type="ChEBI" id="CHEBI:29105"/>
    </ligand>
</feature>
<evidence type="ECO:0000256" key="3">
    <source>
        <dbReference type="ARBA" id="ARBA00022723"/>
    </source>
</evidence>
<dbReference type="InterPro" id="IPR009080">
    <property type="entry name" value="tRNAsynth_Ia_anticodon-bd"/>
</dbReference>
<dbReference type="PANTHER" id="PTHR10890:SF3">
    <property type="entry name" value="CYSTEINE--TRNA LIGASE, CYTOPLASMIC"/>
    <property type="match status" value="1"/>
</dbReference>
<comment type="similarity">
    <text evidence="9">Belongs to the class-I aminoacyl-tRNA synthetase family.</text>
</comment>
<comment type="caution">
    <text evidence="12">The sequence shown here is derived from an EMBL/GenBank/DDBJ whole genome shotgun (WGS) entry which is preliminary data.</text>
</comment>
<dbReference type="NCBIfam" id="TIGR00435">
    <property type="entry name" value="cysS"/>
    <property type="match status" value="1"/>
</dbReference>
<dbReference type="PROSITE" id="PS51257">
    <property type="entry name" value="PROKAR_LIPOPROTEIN"/>
    <property type="match status" value="1"/>
</dbReference>
<evidence type="ECO:0000259" key="10">
    <source>
        <dbReference type="Pfam" id="PF01406"/>
    </source>
</evidence>
<dbReference type="EC" id="6.1.1.16" evidence="9"/>
<feature type="binding site" evidence="9">
    <location>
        <position position="221"/>
    </location>
    <ligand>
        <name>Zn(2+)</name>
        <dbReference type="ChEBI" id="CHEBI:29105"/>
    </ligand>
</feature>
<reference evidence="13" key="1">
    <citation type="submission" date="2017-09" db="EMBL/GenBank/DDBJ databases">
        <title>Depth-based differentiation of microbial function through sediment-hosted aquifers and enrichment of novel symbionts in the deep terrestrial subsurface.</title>
        <authorList>
            <person name="Probst A.J."/>
            <person name="Ladd B."/>
            <person name="Jarett J.K."/>
            <person name="Geller-Mcgrath D.E."/>
            <person name="Sieber C.M.K."/>
            <person name="Emerson J.B."/>
            <person name="Anantharaman K."/>
            <person name="Thomas B.C."/>
            <person name="Malmstrom R."/>
            <person name="Stieglmeier M."/>
            <person name="Klingl A."/>
            <person name="Woyke T."/>
            <person name="Ryan C.M."/>
            <person name="Banfield J.F."/>
        </authorList>
    </citation>
    <scope>NUCLEOTIDE SEQUENCE [LARGE SCALE GENOMIC DNA]</scope>
</reference>
<organism evidence="12 13">
    <name type="scientific">Candidatus Kaiserbacteria bacterium CG_4_8_14_3_um_filter_38_9</name>
    <dbReference type="NCBI Taxonomy" id="1974599"/>
    <lineage>
        <taxon>Bacteria</taxon>
        <taxon>Candidatus Kaiseribacteriota</taxon>
    </lineage>
</organism>
<dbReference type="Gene3D" id="3.40.50.620">
    <property type="entry name" value="HUPs"/>
    <property type="match status" value="1"/>
</dbReference>
<evidence type="ECO:0000313" key="13">
    <source>
        <dbReference type="Proteomes" id="UP000230837"/>
    </source>
</evidence>
<dbReference type="SUPFAM" id="SSF52374">
    <property type="entry name" value="Nucleotidylyl transferase"/>
    <property type="match status" value="1"/>
</dbReference>
<dbReference type="EMBL" id="PFHR01000163">
    <property type="protein sequence ID" value="PIW96781.1"/>
    <property type="molecule type" value="Genomic_DNA"/>
</dbReference>
<dbReference type="InterPro" id="IPR014729">
    <property type="entry name" value="Rossmann-like_a/b/a_fold"/>
</dbReference>
<evidence type="ECO:0000256" key="9">
    <source>
        <dbReference type="HAMAP-Rule" id="MF_00041"/>
    </source>
</evidence>
<feature type="binding site" evidence="9">
    <location>
        <position position="281"/>
    </location>
    <ligand>
        <name>ATP</name>
        <dbReference type="ChEBI" id="CHEBI:30616"/>
    </ligand>
</feature>
<evidence type="ECO:0000313" key="12">
    <source>
        <dbReference type="EMBL" id="PIW96781.1"/>
    </source>
</evidence>
<dbReference type="InterPro" id="IPR056411">
    <property type="entry name" value="CysS_C"/>
</dbReference>
<comment type="subunit">
    <text evidence="1 9">Monomer.</text>
</comment>
<evidence type="ECO:0000256" key="7">
    <source>
        <dbReference type="ARBA" id="ARBA00022917"/>
    </source>
</evidence>